<sequence>MTKQELFRSIRHDSWREGLSVRALARRYGVHRRLVREALPTPVPAARRTPQRSAPRMGAFTKTIDEWLRADLEAPPKQRHTARRITARLAEEFAVQIPYPTVRDHVRKRRAVVAAESAAPAEGFIVRHNRPGCDAEVDFGEVWVRLDGRMTKCFLFAFRMAYSGRAVHRISSSCGQQAFLAGHVHAFTTLGGVPAGQIRYDNLSAAVSRVIYRSRSREESPKWREFQTHYGFTPFYCQPGERGAHEKGGVEGQVGYFRRNYLTPVPEVGALTELNARLLTFERKEERRRIGHRIRTIGQDFELEAAVLLPLPPEPFGTGLTFTPRVDRYSLITVKMCRYSVPVHLIGRKVHVVLHPEELLVYDGRQQVARHPRLSGRGAERIVLDHYLEVLLTKPGALAGSEALDQARRQGVFTALHEALWAQATGRLGESEGTKTLVQVLLLHRHLHGEDVLAGISRCLQSGTVSVDAISLEARKSAEAHGRSPTVTGELELPPPAAQAGQPAVTSLDEHRRALLYDTRPPPRLENWDQLLHRTRKDARKEGPR</sequence>
<name>A0A4R5BCU4_9ACTN</name>
<dbReference type="InterPro" id="IPR054353">
    <property type="entry name" value="IstA-like_C"/>
</dbReference>
<feature type="region of interest" description="Disordered" evidence="1">
    <location>
        <begin position="476"/>
        <end position="545"/>
    </location>
</feature>
<evidence type="ECO:0000259" key="2">
    <source>
        <dbReference type="Pfam" id="PF22483"/>
    </source>
</evidence>
<dbReference type="EMBL" id="SMKU01000103">
    <property type="protein sequence ID" value="TDD84328.1"/>
    <property type="molecule type" value="Genomic_DNA"/>
</dbReference>
<reference evidence="3 4" key="1">
    <citation type="submission" date="2019-03" db="EMBL/GenBank/DDBJ databases">
        <title>Draft genome sequences of novel Actinobacteria.</title>
        <authorList>
            <person name="Sahin N."/>
            <person name="Ay H."/>
            <person name="Saygin H."/>
        </authorList>
    </citation>
    <scope>NUCLEOTIDE SEQUENCE [LARGE SCALE GENOMIC DNA]</scope>
    <source>
        <strain evidence="3 4">H3C3</strain>
    </source>
</reference>
<dbReference type="PANTHER" id="PTHR35004">
    <property type="entry name" value="TRANSPOSASE RV3428C-RELATED"/>
    <property type="match status" value="1"/>
</dbReference>
<comment type="caution">
    <text evidence="3">The sequence shown here is derived from an EMBL/GenBank/DDBJ whole genome shotgun (WGS) entry which is preliminary data.</text>
</comment>
<feature type="compositionally biased region" description="Basic and acidic residues" evidence="1">
    <location>
        <begin position="508"/>
        <end position="527"/>
    </location>
</feature>
<dbReference type="Pfam" id="PF22483">
    <property type="entry name" value="Mu-transpos_C_2"/>
    <property type="match status" value="1"/>
</dbReference>
<dbReference type="OrthoDB" id="2065409at2"/>
<proteinExistence type="predicted"/>
<dbReference type="AlphaFoldDB" id="A0A4R5BCU4"/>
<dbReference type="SUPFAM" id="SSF46689">
    <property type="entry name" value="Homeodomain-like"/>
    <property type="match status" value="1"/>
</dbReference>
<feature type="domain" description="Transposase for insertion sequence element IS21-like C-terminal" evidence="2">
    <location>
        <begin position="311"/>
        <end position="380"/>
    </location>
</feature>
<dbReference type="Proteomes" id="UP000294513">
    <property type="component" value="Unassembled WGS sequence"/>
</dbReference>
<evidence type="ECO:0000313" key="3">
    <source>
        <dbReference type="EMBL" id="TDD84328.1"/>
    </source>
</evidence>
<organism evidence="3 4">
    <name type="scientific">Actinomadura rubrisoli</name>
    <dbReference type="NCBI Taxonomy" id="2530368"/>
    <lineage>
        <taxon>Bacteria</taxon>
        <taxon>Bacillati</taxon>
        <taxon>Actinomycetota</taxon>
        <taxon>Actinomycetes</taxon>
        <taxon>Streptosporangiales</taxon>
        <taxon>Thermomonosporaceae</taxon>
        <taxon>Actinomadura</taxon>
    </lineage>
</organism>
<accession>A0A4R5BCU4</accession>
<evidence type="ECO:0000256" key="1">
    <source>
        <dbReference type="SAM" id="MobiDB-lite"/>
    </source>
</evidence>
<gene>
    <name evidence="3" type="ORF">E1298_20150</name>
</gene>
<dbReference type="NCBIfam" id="NF033546">
    <property type="entry name" value="transpos_IS21"/>
    <property type="match status" value="1"/>
</dbReference>
<evidence type="ECO:0000313" key="4">
    <source>
        <dbReference type="Proteomes" id="UP000294513"/>
    </source>
</evidence>
<protein>
    <submittedName>
        <fullName evidence="3">IS21 family transposase</fullName>
    </submittedName>
</protein>
<keyword evidence="4" id="KW-1185">Reference proteome</keyword>
<dbReference type="InterPro" id="IPR009057">
    <property type="entry name" value="Homeodomain-like_sf"/>
</dbReference>